<reference evidence="2 3" key="1">
    <citation type="submission" date="2013-09" db="EMBL/GenBank/DDBJ databases">
        <title>Whole genome shotgun sequence of Vibrio proteolyticus NBRC 13287.</title>
        <authorList>
            <person name="Isaki S."/>
            <person name="Hosoyama A."/>
            <person name="Numata M."/>
            <person name="Hashimoto M."/>
            <person name="Hosoyama Y."/>
            <person name="Tsuchikane K."/>
            <person name="Noguchi M."/>
            <person name="Hirakata S."/>
            <person name="Ichikawa N."/>
            <person name="Ohji S."/>
            <person name="Yamazoe A."/>
            <person name="Fujita N."/>
        </authorList>
    </citation>
    <scope>NUCLEOTIDE SEQUENCE [LARGE SCALE GENOMIC DNA]</scope>
    <source>
        <strain evidence="2 3">NBRC 13287</strain>
    </source>
</reference>
<feature type="transmembrane region" description="Helical" evidence="1">
    <location>
        <begin position="7"/>
        <end position="26"/>
    </location>
</feature>
<name>U2ZIJ0_VIBPR</name>
<keyword evidence="1" id="KW-0812">Transmembrane</keyword>
<keyword evidence="1" id="KW-1133">Transmembrane helix</keyword>
<dbReference type="Proteomes" id="UP000016570">
    <property type="component" value="Unassembled WGS sequence"/>
</dbReference>
<gene>
    <name evidence="2" type="ORF">VPR01S_08_01690</name>
</gene>
<feature type="transmembrane region" description="Helical" evidence="1">
    <location>
        <begin position="82"/>
        <end position="101"/>
    </location>
</feature>
<dbReference type="EMBL" id="BATJ01000008">
    <property type="protein sequence ID" value="GAD67586.1"/>
    <property type="molecule type" value="Genomic_DNA"/>
</dbReference>
<evidence type="ECO:0000313" key="3">
    <source>
        <dbReference type="Proteomes" id="UP000016570"/>
    </source>
</evidence>
<keyword evidence="1" id="KW-0472">Membrane</keyword>
<evidence type="ECO:0000256" key="1">
    <source>
        <dbReference type="SAM" id="Phobius"/>
    </source>
</evidence>
<protein>
    <submittedName>
        <fullName evidence="2">Uncharacterized protein</fullName>
    </submittedName>
</protein>
<proteinExistence type="predicted"/>
<sequence length="142" mass="15986">MVNKLSYLCGALLCIFGLPFGLYLSFEDIYNVYSLNSSIIEVSYFFAISPIIIWLISIVIIGNFSLLSKRKISLSDLGKKTLGVYMPLGALIISVLMGYYLKPAMVNYLIDHGYQLKETIRASAPWRPDTDIYVLEKKNTGL</sequence>
<organism evidence="2 3">
    <name type="scientific">Vibrio proteolyticus NBRC 13287</name>
    <dbReference type="NCBI Taxonomy" id="1219065"/>
    <lineage>
        <taxon>Bacteria</taxon>
        <taxon>Pseudomonadati</taxon>
        <taxon>Pseudomonadota</taxon>
        <taxon>Gammaproteobacteria</taxon>
        <taxon>Vibrionales</taxon>
        <taxon>Vibrionaceae</taxon>
        <taxon>Vibrio</taxon>
    </lineage>
</organism>
<dbReference type="STRING" id="1219065.VPR01S_08_01690"/>
<keyword evidence="3" id="KW-1185">Reference proteome</keyword>
<evidence type="ECO:0000313" key="2">
    <source>
        <dbReference type="EMBL" id="GAD67586.1"/>
    </source>
</evidence>
<feature type="transmembrane region" description="Helical" evidence="1">
    <location>
        <begin position="38"/>
        <end position="61"/>
    </location>
</feature>
<dbReference type="RefSeq" id="WP_021705557.1">
    <property type="nucleotide sequence ID" value="NZ_BATJ01000008.1"/>
</dbReference>
<accession>U2ZIJ0</accession>
<comment type="caution">
    <text evidence="2">The sequence shown here is derived from an EMBL/GenBank/DDBJ whole genome shotgun (WGS) entry which is preliminary data.</text>
</comment>
<dbReference type="AlphaFoldDB" id="U2ZIJ0"/>